<keyword evidence="2" id="KW-1185">Reference proteome</keyword>
<dbReference type="InterPro" id="IPR010255">
    <property type="entry name" value="Haem_peroxidase_sf"/>
</dbReference>
<dbReference type="GO" id="GO:0004601">
    <property type="term" value="F:peroxidase activity"/>
    <property type="evidence" value="ECO:0007669"/>
    <property type="project" value="InterPro"/>
</dbReference>
<reference evidence="1" key="1">
    <citation type="submission" date="2023-05" db="EMBL/GenBank/DDBJ databases">
        <title>Nepenthes gracilis genome sequencing.</title>
        <authorList>
            <person name="Fukushima K."/>
        </authorList>
    </citation>
    <scope>NUCLEOTIDE SEQUENCE</scope>
    <source>
        <strain evidence="1">SING2019-196</strain>
    </source>
</reference>
<name>A0AAD3SSG8_NEPGR</name>
<dbReference type="Proteomes" id="UP001279734">
    <property type="component" value="Unassembled WGS sequence"/>
</dbReference>
<organism evidence="1 2">
    <name type="scientific">Nepenthes gracilis</name>
    <name type="common">Slender pitcher plant</name>
    <dbReference type="NCBI Taxonomy" id="150966"/>
    <lineage>
        <taxon>Eukaryota</taxon>
        <taxon>Viridiplantae</taxon>
        <taxon>Streptophyta</taxon>
        <taxon>Embryophyta</taxon>
        <taxon>Tracheophyta</taxon>
        <taxon>Spermatophyta</taxon>
        <taxon>Magnoliopsida</taxon>
        <taxon>eudicotyledons</taxon>
        <taxon>Gunneridae</taxon>
        <taxon>Pentapetalae</taxon>
        <taxon>Caryophyllales</taxon>
        <taxon>Nepenthaceae</taxon>
        <taxon>Nepenthes</taxon>
    </lineage>
</organism>
<evidence type="ECO:0000313" key="1">
    <source>
        <dbReference type="EMBL" id="GMH16029.1"/>
    </source>
</evidence>
<dbReference type="Gene3D" id="1.10.520.10">
    <property type="match status" value="1"/>
</dbReference>
<comment type="caution">
    <text evidence="1">The sequence shown here is derived from an EMBL/GenBank/DDBJ whole genome shotgun (WGS) entry which is preliminary data.</text>
</comment>
<sequence>MKIYIRFLSGAEVVSLFGDPTIHIQLGRLASVASDPEGKIPGESLEASGLLQCFKKKGLISCIVFPTQEPVAMFGTHALESQGFGHPTMFDQLLWLSLASTSSMIGLPSD</sequence>
<proteinExistence type="predicted"/>
<gene>
    <name evidence="1" type="ORF">Nepgr_017870</name>
</gene>
<dbReference type="GO" id="GO:0006979">
    <property type="term" value="P:response to oxidative stress"/>
    <property type="evidence" value="ECO:0007669"/>
    <property type="project" value="InterPro"/>
</dbReference>
<dbReference type="SUPFAM" id="SSF48113">
    <property type="entry name" value="Heme-dependent peroxidases"/>
    <property type="match status" value="1"/>
</dbReference>
<dbReference type="EMBL" id="BSYO01000016">
    <property type="protein sequence ID" value="GMH16029.1"/>
    <property type="molecule type" value="Genomic_DNA"/>
</dbReference>
<dbReference type="GO" id="GO:0020037">
    <property type="term" value="F:heme binding"/>
    <property type="evidence" value="ECO:0007669"/>
    <property type="project" value="InterPro"/>
</dbReference>
<accession>A0AAD3SSG8</accession>
<dbReference type="Gene3D" id="1.10.420.10">
    <property type="entry name" value="Peroxidase, domain 2"/>
    <property type="match status" value="1"/>
</dbReference>
<evidence type="ECO:0000313" key="2">
    <source>
        <dbReference type="Proteomes" id="UP001279734"/>
    </source>
</evidence>
<dbReference type="AlphaFoldDB" id="A0AAD3SSG8"/>
<protein>
    <submittedName>
        <fullName evidence="1">Uncharacterized protein</fullName>
    </submittedName>
</protein>